<name>A0ABU1THA4_9SPHI</name>
<organism evidence="2 3">
    <name type="scientific">Mucilaginibacter pocheonensis</name>
    <dbReference type="NCBI Taxonomy" id="398050"/>
    <lineage>
        <taxon>Bacteria</taxon>
        <taxon>Pseudomonadati</taxon>
        <taxon>Bacteroidota</taxon>
        <taxon>Sphingobacteriia</taxon>
        <taxon>Sphingobacteriales</taxon>
        <taxon>Sphingobacteriaceae</taxon>
        <taxon>Mucilaginibacter</taxon>
    </lineage>
</organism>
<proteinExistence type="predicted"/>
<sequence length="132" mass="14728">MNSIKWLAGHLLWAQYNLAITGGVEIYLPWRDHFYTNAGATDADRNAGTSEMPTLQMIRDKWNEDTPQIRAGLEALPDEALNAVTNAKHPISPFDNTLGGKWAFTNHHQAYTIGQIGILRRGLGKDGMKYFG</sequence>
<dbReference type="Proteomes" id="UP001247620">
    <property type="component" value="Unassembled WGS sequence"/>
</dbReference>
<gene>
    <name evidence="2" type="ORF">J2W55_004568</name>
</gene>
<comment type="caution">
    <text evidence="2">The sequence shown here is derived from an EMBL/GenBank/DDBJ whole genome shotgun (WGS) entry which is preliminary data.</text>
</comment>
<evidence type="ECO:0000259" key="1">
    <source>
        <dbReference type="Pfam" id="PF12867"/>
    </source>
</evidence>
<protein>
    <recommendedName>
        <fullName evidence="1">DinB-like domain-containing protein</fullName>
    </recommendedName>
</protein>
<dbReference type="Pfam" id="PF12867">
    <property type="entry name" value="DinB_2"/>
    <property type="match status" value="1"/>
</dbReference>
<evidence type="ECO:0000313" key="2">
    <source>
        <dbReference type="EMBL" id="MDR6944708.1"/>
    </source>
</evidence>
<accession>A0ABU1THA4</accession>
<dbReference type="EMBL" id="JAVDUU010000004">
    <property type="protein sequence ID" value="MDR6944708.1"/>
    <property type="molecule type" value="Genomic_DNA"/>
</dbReference>
<dbReference type="InterPro" id="IPR034660">
    <property type="entry name" value="DinB/YfiT-like"/>
</dbReference>
<evidence type="ECO:0000313" key="3">
    <source>
        <dbReference type="Proteomes" id="UP001247620"/>
    </source>
</evidence>
<dbReference type="InterPro" id="IPR024775">
    <property type="entry name" value="DinB-like"/>
</dbReference>
<feature type="domain" description="DinB-like" evidence="1">
    <location>
        <begin position="1"/>
        <end position="116"/>
    </location>
</feature>
<dbReference type="Gene3D" id="1.20.120.450">
    <property type="entry name" value="dinb family like domain"/>
    <property type="match status" value="1"/>
</dbReference>
<keyword evidence="3" id="KW-1185">Reference proteome</keyword>
<dbReference type="SUPFAM" id="SSF109854">
    <property type="entry name" value="DinB/YfiT-like putative metalloenzymes"/>
    <property type="match status" value="1"/>
</dbReference>
<reference evidence="2 3" key="1">
    <citation type="submission" date="2023-07" db="EMBL/GenBank/DDBJ databases">
        <title>Sorghum-associated microbial communities from plants grown in Nebraska, USA.</title>
        <authorList>
            <person name="Schachtman D."/>
        </authorList>
    </citation>
    <scope>NUCLEOTIDE SEQUENCE [LARGE SCALE GENOMIC DNA]</scope>
    <source>
        <strain evidence="2 3">3262</strain>
    </source>
</reference>